<reference evidence="1" key="1">
    <citation type="submission" date="2020-05" db="EMBL/GenBank/DDBJ databases">
        <authorList>
            <person name="Chiriac C."/>
            <person name="Salcher M."/>
            <person name="Ghai R."/>
            <person name="Kavagutti S V."/>
        </authorList>
    </citation>
    <scope>NUCLEOTIDE SEQUENCE</scope>
</reference>
<dbReference type="EMBL" id="LR798198">
    <property type="protein sequence ID" value="CAB5155545.1"/>
    <property type="molecule type" value="Genomic_DNA"/>
</dbReference>
<name>A0A6J7W6L3_9CAUD</name>
<accession>A0A6J7W6L3</accession>
<sequence>MFQAPPISKDLIDYLEKVFQNTTPTARLDANPHEVAAAVHHMNGRAELVAHLVALYQEQQNEDPHSVHEDTEAT</sequence>
<gene>
    <name evidence="1" type="ORF">UFOVP149_15</name>
</gene>
<proteinExistence type="predicted"/>
<organism evidence="1">
    <name type="scientific">uncultured Caudovirales phage</name>
    <dbReference type="NCBI Taxonomy" id="2100421"/>
    <lineage>
        <taxon>Viruses</taxon>
        <taxon>Duplodnaviria</taxon>
        <taxon>Heunggongvirae</taxon>
        <taxon>Uroviricota</taxon>
        <taxon>Caudoviricetes</taxon>
        <taxon>Peduoviridae</taxon>
        <taxon>Maltschvirus</taxon>
        <taxon>Maltschvirus maltsch</taxon>
    </lineage>
</organism>
<evidence type="ECO:0000313" key="1">
    <source>
        <dbReference type="EMBL" id="CAB5155545.1"/>
    </source>
</evidence>
<protein>
    <submittedName>
        <fullName evidence="1">Uncharacterized protein</fullName>
    </submittedName>
</protein>